<evidence type="ECO:0000259" key="5">
    <source>
        <dbReference type="PROSITE" id="PS50926"/>
    </source>
</evidence>
<keyword evidence="1 4" id="KW-0489">Methyltransferase</keyword>
<evidence type="ECO:0000256" key="2">
    <source>
        <dbReference type="ARBA" id="ARBA00022679"/>
    </source>
</evidence>
<dbReference type="GO" id="GO:0070041">
    <property type="term" value="F:rRNA (uridine-C5-)-methyltransferase activity"/>
    <property type="evidence" value="ECO:0007669"/>
    <property type="project" value="TreeGrafter"/>
</dbReference>
<dbReference type="Gene3D" id="2.40.50.140">
    <property type="entry name" value="Nucleic acid-binding proteins"/>
    <property type="match status" value="1"/>
</dbReference>
<dbReference type="PANTHER" id="PTHR11061">
    <property type="entry name" value="RNA M5U METHYLTRANSFERASE"/>
    <property type="match status" value="1"/>
</dbReference>
<dbReference type="NCBIfam" id="TIGR00479">
    <property type="entry name" value="rumA"/>
    <property type="match status" value="1"/>
</dbReference>
<dbReference type="Pfam" id="PF05958">
    <property type="entry name" value="tRNA_U5-meth_tr"/>
    <property type="match status" value="1"/>
</dbReference>
<accession>A0A7L6N352</accession>
<dbReference type="SUPFAM" id="SSF50249">
    <property type="entry name" value="Nucleic acid-binding proteins"/>
    <property type="match status" value="1"/>
</dbReference>
<protein>
    <submittedName>
        <fullName evidence="6">23S rRNA (Uracil(1939)-C(5))-methyltransferase RlmD</fullName>
        <ecNumber evidence="6">2.1.1.190</ecNumber>
    </submittedName>
</protein>
<feature type="binding site" evidence="4">
    <location>
        <position position="336"/>
    </location>
    <ligand>
        <name>S-adenosyl-L-methionine</name>
        <dbReference type="ChEBI" id="CHEBI:59789"/>
    </ligand>
</feature>
<keyword evidence="7" id="KW-1185">Reference proteome</keyword>
<gene>
    <name evidence="6" type="primary">rlmD</name>
    <name evidence="6" type="ORF">HF295_07530</name>
</gene>
<feature type="domain" description="TRAM" evidence="5">
    <location>
        <begin position="3"/>
        <end position="61"/>
    </location>
</feature>
<reference evidence="6 7" key="1">
    <citation type="submission" date="2020-04" db="EMBL/GenBank/DDBJ databases">
        <authorList>
            <person name="Zheng R.K."/>
            <person name="Sun C.M."/>
        </authorList>
    </citation>
    <scope>NUCLEOTIDE SEQUENCE [LARGE SCALE GENOMIC DNA]</scope>
    <source>
        <strain evidence="7">zrk29</strain>
    </source>
</reference>
<dbReference type="AlphaFoldDB" id="A0A7L6N352"/>
<dbReference type="InterPro" id="IPR010280">
    <property type="entry name" value="U5_MeTrfase_fam"/>
</dbReference>
<proteinExistence type="inferred from homology"/>
<dbReference type="Gene3D" id="3.40.50.150">
    <property type="entry name" value="Vaccinia Virus protein VP39"/>
    <property type="match status" value="1"/>
</dbReference>
<dbReference type="SUPFAM" id="SSF53335">
    <property type="entry name" value="S-adenosyl-L-methionine-dependent methyltransferases"/>
    <property type="match status" value="1"/>
</dbReference>
<dbReference type="PANTHER" id="PTHR11061:SF30">
    <property type="entry name" value="TRNA (URACIL(54)-C(5))-METHYLTRANSFERASE"/>
    <property type="match status" value="1"/>
</dbReference>
<dbReference type="Gene3D" id="2.40.50.1070">
    <property type="match status" value="1"/>
</dbReference>
<dbReference type="PROSITE" id="PS51687">
    <property type="entry name" value="SAM_MT_RNA_M5U"/>
    <property type="match status" value="1"/>
</dbReference>
<feature type="binding site" evidence="4">
    <location>
        <position position="315"/>
    </location>
    <ligand>
        <name>S-adenosyl-L-methionine</name>
        <dbReference type="ChEBI" id="CHEBI:59789"/>
    </ligand>
</feature>
<dbReference type="GO" id="GO:0070475">
    <property type="term" value="P:rRNA base methylation"/>
    <property type="evidence" value="ECO:0007669"/>
    <property type="project" value="TreeGrafter"/>
</dbReference>
<comment type="caution">
    <text evidence="4">Lacks conserved residue(s) required for the propagation of feature annotation.</text>
</comment>
<evidence type="ECO:0000256" key="3">
    <source>
        <dbReference type="ARBA" id="ARBA00022691"/>
    </source>
</evidence>
<keyword evidence="2 4" id="KW-0808">Transferase</keyword>
<dbReference type="InterPro" id="IPR029063">
    <property type="entry name" value="SAM-dependent_MTases_sf"/>
</dbReference>
<dbReference type="RefSeq" id="WP_312031554.1">
    <property type="nucleotide sequence ID" value="NZ_CP051151.1"/>
</dbReference>
<organism evidence="6 7">
    <name type="scientific">Hujiaoplasma nucleasis</name>
    <dbReference type="NCBI Taxonomy" id="2725268"/>
    <lineage>
        <taxon>Bacteria</taxon>
        <taxon>Bacillati</taxon>
        <taxon>Mycoplasmatota</taxon>
        <taxon>Mollicutes</taxon>
        <taxon>Candidatus Izemoplasmatales</taxon>
        <taxon>Hujiaoplasmataceae</taxon>
        <taxon>Hujiaoplasma</taxon>
    </lineage>
</organism>
<dbReference type="KEGG" id="tbk:HF295_07530"/>
<dbReference type="Proteomes" id="UP000512167">
    <property type="component" value="Chromosome"/>
</dbReference>
<evidence type="ECO:0000256" key="1">
    <source>
        <dbReference type="ARBA" id="ARBA00022603"/>
    </source>
</evidence>
<dbReference type="PROSITE" id="PS50926">
    <property type="entry name" value="TRAM"/>
    <property type="match status" value="1"/>
</dbReference>
<dbReference type="Pfam" id="PF01938">
    <property type="entry name" value="TRAM"/>
    <property type="match status" value="1"/>
</dbReference>
<sequence>MMKLIEKQKLKLNIRKQGINGEGIGYFNRVAVFVPGAIRKEVVNVEVEKVYDNYAVAKIIDIERPSTKRVLPPCKYYDQCGHCDLQHIEYNEQLKIKQLILEQSFKRYTNLNEVKNKIDKTLNDQEKEHYSTYLDLVLKNTNFGLAMGYYKPMTNHFVYIDQCIIQDKEINQIAGLALKLFRKYKMKAHDFRNKEGTLFNLVIRYFKDTDQASLVIVVNRQTPKLKQIAKELVDTFKSIQSVGFSMYQAESQLLVHPPVEVLAGQERLITRYHGLECHVSLAGAYPNHLKVSEMMDENIVKYTGMAEDDLVLNLYEQSSVSSLFFAQYAEKVIAIDYLEDSILDAKINIKNLAIKNIELIQDHVEAVLPKLLKNNDQTKIVILNAPKHGLSQTTIDLLNKYKVDQVVYISQNPSSLAKDMDRLMMSYSVSKIIPVDLYPQTARIDSLTFMNRL</sequence>
<dbReference type="FunFam" id="2.40.50.140:FF:000097">
    <property type="entry name" value="23S rRNA (uracil(1939)-C(5))-methyltransferase RlmD"/>
    <property type="match status" value="1"/>
</dbReference>
<evidence type="ECO:0000313" key="7">
    <source>
        <dbReference type="Proteomes" id="UP000512167"/>
    </source>
</evidence>
<dbReference type="InterPro" id="IPR002792">
    <property type="entry name" value="TRAM_dom"/>
</dbReference>
<dbReference type="EC" id="2.1.1.190" evidence="6"/>
<comment type="similarity">
    <text evidence="4">Belongs to the class I-like SAM-binding methyltransferase superfamily. RNA M5U methyltransferase family.</text>
</comment>
<dbReference type="InterPro" id="IPR012340">
    <property type="entry name" value="NA-bd_OB-fold"/>
</dbReference>
<dbReference type="EMBL" id="CP051151">
    <property type="protein sequence ID" value="QLY40706.1"/>
    <property type="molecule type" value="Genomic_DNA"/>
</dbReference>
<feature type="binding site" evidence="4">
    <location>
        <position position="384"/>
    </location>
    <ligand>
        <name>S-adenosyl-L-methionine</name>
        <dbReference type="ChEBI" id="CHEBI:59789"/>
    </ligand>
</feature>
<evidence type="ECO:0000256" key="4">
    <source>
        <dbReference type="PROSITE-ProRule" id="PRU01024"/>
    </source>
</evidence>
<keyword evidence="3 4" id="KW-0949">S-adenosyl-L-methionine</keyword>
<evidence type="ECO:0000313" key="6">
    <source>
        <dbReference type="EMBL" id="QLY40706.1"/>
    </source>
</evidence>
<name>A0A7L6N352_9MOLU</name>